<dbReference type="Gene3D" id="3.30.70.360">
    <property type="match status" value="1"/>
</dbReference>
<dbReference type="InterPro" id="IPR011650">
    <property type="entry name" value="Peptidase_M20_dimer"/>
</dbReference>
<dbReference type="Gene3D" id="1.10.150.900">
    <property type="match status" value="1"/>
</dbReference>
<dbReference type="GO" id="GO:0006508">
    <property type="term" value="P:proteolysis"/>
    <property type="evidence" value="ECO:0007669"/>
    <property type="project" value="UniProtKB-KW"/>
</dbReference>
<sequence length="476" mass="52040">MADVWRFFSHEDDYADLAQDELCARLGRALAIRTVGGPTREETDWAAFDELEDLFRDSYPYVFESALVERIDHSLLLTLEGTDEDLDPVMLMGHMDVVCVVEGTESDWTHDAFSGHVDGECVWGRGALDMKDQVVGELEAVEYALSHGWRLRRTIMLCFGQDEETFQSGARALGRTLEERGIRLAFAVDEGDYRIVDTAPLGAPGHHGMCVGLAEKGYADVRLTVRSPGGHSSNPFGGTSLAILARAIDRVASAPWPVELIELERQALSVLAPHVSQDPLASLVAGGRASIDANAERIATLFLADRDLYPLVTTTVAPTMVEGGSQQANVMPQDMSATINFRMLPGVSCQDVLERVRTLVADLPVEVELLADVSNDPSRVSRADGHGFCKLADVAGRYFVDPDDGEPLTLIPSLVVGATDARMYEGVCDSCLRFSAFVADDGEVGRGVHGTDERITRRAYLQGVRFFIRLIEECCL</sequence>
<gene>
    <name evidence="7" type="ordered locus">Olsu_0173</name>
</gene>
<dbReference type="SUPFAM" id="SSF53187">
    <property type="entry name" value="Zn-dependent exopeptidases"/>
    <property type="match status" value="1"/>
</dbReference>
<dbReference type="GO" id="GO:0008233">
    <property type="term" value="F:peptidase activity"/>
    <property type="evidence" value="ECO:0007669"/>
    <property type="project" value="UniProtKB-KW"/>
</dbReference>
<comment type="similarity">
    <text evidence="1">Belongs to the peptidase M20A family.</text>
</comment>
<accession>E1QY41</accession>
<keyword evidence="2" id="KW-0645">Protease</keyword>
<evidence type="ECO:0000256" key="2">
    <source>
        <dbReference type="ARBA" id="ARBA00022670"/>
    </source>
</evidence>
<dbReference type="OrthoDB" id="3665926at2"/>
<dbReference type="InterPro" id="IPR047177">
    <property type="entry name" value="Pept_M20A"/>
</dbReference>
<keyword evidence="8" id="KW-1185">Reference proteome</keyword>
<evidence type="ECO:0000256" key="1">
    <source>
        <dbReference type="ARBA" id="ARBA00006247"/>
    </source>
</evidence>
<dbReference type="PROSITE" id="PS00758">
    <property type="entry name" value="ARGE_DAPE_CPG2_1"/>
    <property type="match status" value="1"/>
</dbReference>
<dbReference type="Pfam" id="PF07687">
    <property type="entry name" value="M20_dimer"/>
    <property type="match status" value="1"/>
</dbReference>
<dbReference type="InterPro" id="IPR001261">
    <property type="entry name" value="ArgE/DapE_CS"/>
</dbReference>
<dbReference type="SUPFAM" id="SSF55031">
    <property type="entry name" value="Bacterial exopeptidase dimerisation domain"/>
    <property type="match status" value="1"/>
</dbReference>
<dbReference type="Gene3D" id="3.40.630.10">
    <property type="entry name" value="Zn peptidases"/>
    <property type="match status" value="1"/>
</dbReference>
<protein>
    <submittedName>
        <fullName evidence="7">Peptidase M20</fullName>
    </submittedName>
</protein>
<keyword evidence="5" id="KW-0862">Zinc</keyword>
<dbReference type="GeneID" id="78511652"/>
<dbReference type="EMBL" id="CP002106">
    <property type="protein sequence ID" value="ADK67305.1"/>
    <property type="molecule type" value="Genomic_DNA"/>
</dbReference>
<dbReference type="Proteomes" id="UP000000333">
    <property type="component" value="Chromosome"/>
</dbReference>
<evidence type="ECO:0000259" key="6">
    <source>
        <dbReference type="Pfam" id="PF07687"/>
    </source>
</evidence>
<dbReference type="PANTHER" id="PTHR45962">
    <property type="entry name" value="N-FATTY-ACYL-AMINO ACID SYNTHASE/HYDROLASE PM20D1"/>
    <property type="match status" value="1"/>
</dbReference>
<dbReference type="AlphaFoldDB" id="E1QY41"/>
<dbReference type="STRING" id="633147.Olsu_0173"/>
<evidence type="ECO:0000256" key="4">
    <source>
        <dbReference type="ARBA" id="ARBA00022801"/>
    </source>
</evidence>
<reference evidence="7 8" key="1">
    <citation type="journal article" date="2010" name="Stand. Genomic Sci.">
        <title>Complete genome sequence of Olsenella uli type strain (VPI D76D-27C).</title>
        <authorList>
            <person name="Goker M."/>
            <person name="Held B."/>
            <person name="Lucas S."/>
            <person name="Nolan M."/>
            <person name="Yasawong M."/>
            <person name="Glavina Del Rio T."/>
            <person name="Tice H."/>
            <person name="Cheng J.F."/>
            <person name="Bruce D."/>
            <person name="Detter J.C."/>
            <person name="Tapia R."/>
            <person name="Han C."/>
            <person name="Goodwin L."/>
            <person name="Pitluck S."/>
            <person name="Liolios K."/>
            <person name="Ivanova N."/>
            <person name="Mavromatis K."/>
            <person name="Mikhailova N."/>
            <person name="Pati A."/>
            <person name="Chen A."/>
            <person name="Palaniappan K."/>
            <person name="Land M."/>
            <person name="Hauser L."/>
            <person name="Chang Y.J."/>
            <person name="Jeffries C.D."/>
            <person name="Rohde M."/>
            <person name="Sikorski J."/>
            <person name="Pukall R."/>
            <person name="Woyke T."/>
            <person name="Bristow J."/>
            <person name="Eisen J.A."/>
            <person name="Markowitz V."/>
            <person name="Hugenholtz P."/>
            <person name="Kyrpides N.C."/>
            <person name="Klenk H.P."/>
            <person name="Lapidus A."/>
        </authorList>
    </citation>
    <scope>NUCLEOTIDE SEQUENCE [LARGE SCALE GENOMIC DNA]</scope>
    <source>
        <strain evidence="8">ATCC 49627 / DSM 7084 / CIP 109912 / JCM 12494 / NCIMB 702895 / VPI D76D-27C</strain>
    </source>
</reference>
<keyword evidence="3" id="KW-0479">Metal-binding</keyword>
<dbReference type="KEGG" id="ols:Olsu_0173"/>
<proteinExistence type="inferred from homology"/>
<evidence type="ECO:0000313" key="8">
    <source>
        <dbReference type="Proteomes" id="UP000000333"/>
    </source>
</evidence>
<dbReference type="InterPro" id="IPR002933">
    <property type="entry name" value="Peptidase_M20"/>
</dbReference>
<dbReference type="Pfam" id="PF01546">
    <property type="entry name" value="Peptidase_M20"/>
    <property type="match status" value="1"/>
</dbReference>
<feature type="domain" description="Peptidase M20 dimerisation" evidence="6">
    <location>
        <begin position="214"/>
        <end position="365"/>
    </location>
</feature>
<evidence type="ECO:0000256" key="3">
    <source>
        <dbReference type="ARBA" id="ARBA00022723"/>
    </source>
</evidence>
<keyword evidence="4" id="KW-0378">Hydrolase</keyword>
<dbReference type="RefSeq" id="WP_013251057.1">
    <property type="nucleotide sequence ID" value="NC_014363.1"/>
</dbReference>
<dbReference type="GO" id="GO:0046872">
    <property type="term" value="F:metal ion binding"/>
    <property type="evidence" value="ECO:0007669"/>
    <property type="project" value="UniProtKB-KW"/>
</dbReference>
<organism evidence="7 8">
    <name type="scientific">Olsenella uli (strain ATCC 49627 / DSM 7084 / CCUG 31166 / CIP 109912 / JCM 12494 / LMG 11480 / NCIMB 702895 / VPI D76D-27C)</name>
    <name type="common">Lactobacillus uli</name>
    <dbReference type="NCBI Taxonomy" id="633147"/>
    <lineage>
        <taxon>Bacteria</taxon>
        <taxon>Bacillati</taxon>
        <taxon>Actinomycetota</taxon>
        <taxon>Coriobacteriia</taxon>
        <taxon>Coriobacteriales</taxon>
        <taxon>Atopobiaceae</taxon>
        <taxon>Olsenella</taxon>
    </lineage>
</organism>
<dbReference type="PATRIC" id="fig|633147.7.peg.1702"/>
<name>E1QY41_OLSUV</name>
<dbReference type="HOGENOM" id="CLU_021802_11_0_11"/>
<dbReference type="InterPro" id="IPR036264">
    <property type="entry name" value="Bact_exopeptidase_dim_dom"/>
</dbReference>
<evidence type="ECO:0000313" key="7">
    <source>
        <dbReference type="EMBL" id="ADK67305.1"/>
    </source>
</evidence>
<evidence type="ECO:0000256" key="5">
    <source>
        <dbReference type="ARBA" id="ARBA00022833"/>
    </source>
</evidence>
<dbReference type="eggNOG" id="COG0624">
    <property type="taxonomic scope" value="Bacteria"/>
</dbReference>
<dbReference type="PANTHER" id="PTHR45962:SF1">
    <property type="entry name" value="N-FATTY-ACYL-AMINO ACID SYNTHASE_HYDROLASE PM20D1"/>
    <property type="match status" value="1"/>
</dbReference>